<proteinExistence type="predicted"/>
<protein>
    <submittedName>
        <fullName evidence="1">Uncharacterized protein</fullName>
    </submittedName>
</protein>
<name>A0A182XPX2_ANOQN</name>
<dbReference type="EnsemblMetazoa" id="AQUA011924-RA">
    <property type="protein sequence ID" value="AQUA011924-PA"/>
    <property type="gene ID" value="AQUA011924"/>
</dbReference>
<evidence type="ECO:0000313" key="2">
    <source>
        <dbReference type="Proteomes" id="UP000076407"/>
    </source>
</evidence>
<organism evidence="1 2">
    <name type="scientific">Anopheles quadriannulatus</name>
    <name type="common">Mosquito</name>
    <dbReference type="NCBI Taxonomy" id="34691"/>
    <lineage>
        <taxon>Eukaryota</taxon>
        <taxon>Metazoa</taxon>
        <taxon>Ecdysozoa</taxon>
        <taxon>Arthropoda</taxon>
        <taxon>Hexapoda</taxon>
        <taxon>Insecta</taxon>
        <taxon>Pterygota</taxon>
        <taxon>Neoptera</taxon>
        <taxon>Endopterygota</taxon>
        <taxon>Diptera</taxon>
        <taxon>Nematocera</taxon>
        <taxon>Culicoidea</taxon>
        <taxon>Culicidae</taxon>
        <taxon>Anophelinae</taxon>
        <taxon>Anopheles</taxon>
    </lineage>
</organism>
<sequence length="118" mass="13972">MSPLFKMTKRHLTLSSQERQNVRRAAELFSRSTAILLQRYCEDEKLLAHFIETASLQYKRSFTGREDQIKALDYMYYSVSNMVPDEKRNMPSFQKNIVMQITSLKMLFDDINNKHNSI</sequence>
<keyword evidence="2" id="KW-1185">Reference proteome</keyword>
<accession>A0A182XPX2</accession>
<dbReference type="Proteomes" id="UP000076407">
    <property type="component" value="Unassembled WGS sequence"/>
</dbReference>
<dbReference type="STRING" id="34691.A0A182XPX2"/>
<dbReference type="AlphaFoldDB" id="A0A182XPX2"/>
<reference evidence="1" key="1">
    <citation type="submission" date="2020-05" db="UniProtKB">
        <authorList>
            <consortium name="EnsemblMetazoa"/>
        </authorList>
    </citation>
    <scope>IDENTIFICATION</scope>
    <source>
        <strain evidence="1">SANGQUA</strain>
    </source>
</reference>
<dbReference type="VEuPathDB" id="VectorBase:AQUA011924"/>
<evidence type="ECO:0000313" key="1">
    <source>
        <dbReference type="EnsemblMetazoa" id="AQUA011924-PA"/>
    </source>
</evidence>